<feature type="region of interest" description="Disordered" evidence="1">
    <location>
        <begin position="1"/>
        <end position="182"/>
    </location>
</feature>
<feature type="compositionally biased region" description="Low complexity" evidence="1">
    <location>
        <begin position="875"/>
        <end position="888"/>
    </location>
</feature>
<name>A0A0C9MAA8_9FUNG</name>
<proteinExistence type="predicted"/>
<dbReference type="Proteomes" id="UP000053815">
    <property type="component" value="Unassembled WGS sequence"/>
</dbReference>
<dbReference type="PANTHER" id="PTHR31859:SF1">
    <property type="entry name" value="TETRATRICOPEPTIDE REPEAT PROTEIN 39C"/>
    <property type="match status" value="1"/>
</dbReference>
<sequence>MTTDATTHPSAPDVIGQEQKEKVQDPATPTLEAQVEDLEVSKPESKVDIHEEHQQQQEPQDEGVKAVTEQINEERLESTEDSKQDVSSEGESSTHTSDDEGDGPKELGLVISALQSTIKQNQEKAQPAEQEKQEDEKSVEQKERQQEDEDEEELHSVGRSSVDDNNSVTTSTTNVSQEEEKVVMEDPNMPSTFEEIVQDILPPTPGVAPQRQTFDFGGRASEDIGDVDTYSANLIALNKIDMKEIKANTLSPRQQERADEPVLRAIRHLFNNRFMKAKKLFEKQAETDPLHALGLGSMAFLKAIMTSDESMTKNAIDVLTTTYSIASAQIDAASKKTVGNSVYQAMSSYYNYIKFARGSGGLPASPKPATLKSIQKDGVTFVPNGVLRAHVAKAECCLQIAILQLLQENVMGYIKCGMNLRRAYASYSLVWQEYKRMGQIYHDFVDRDTISGIQFGIGAVHLVLSTLPQKVLRIVSAFGWKADKHLGFALLKLCVEERRIRSPMASLMLLAYYTVLTSLCPQILSNEYTQPAIETLLDAQRTYPNSAFFLYFAGRTSRLARNLTLSTQSFTYAIEISKSEWAEVEVLHACSYEIGYNYMMEHNWEEAAKVFDMLYKERYWSPAIFRYLTGACLDMMGQRTEAILAFAEVPELVGSKTHSTALTEKYVLRKVTAFQECGYQDMDMALCALEYLCLFTGFDFMNTELLEGSLDTVDHALDAIMEAEKTEFGIRTRELLPETPAPKYFDQRGALLLIKASLFNAMGRFKEAIIHLNWIIDHKEQIEVDKWIVPFAYWEAGVTAWGMDNKTRSRSFWESALRFSKFDFEYRLAMRVNLAITKAEEMGVPKPADSNPANRHKAEKKEPIITLDSIQSRQSTSDDASARLSSSDRTLAAEPTLFKVHV</sequence>
<protein>
    <submittedName>
        <fullName evidence="2">Tetratricopeptide repeat protein 39B isoform X1</fullName>
    </submittedName>
</protein>
<dbReference type="Pfam" id="PF10300">
    <property type="entry name" value="Iml2-TPR_39"/>
    <property type="match status" value="1"/>
</dbReference>
<gene>
    <name evidence="2" type="ORF">MAM1_0161c06948</name>
</gene>
<evidence type="ECO:0000313" key="3">
    <source>
        <dbReference type="Proteomes" id="UP000053815"/>
    </source>
</evidence>
<dbReference type="InterPro" id="IPR019412">
    <property type="entry name" value="IML2/TPR_39"/>
</dbReference>
<dbReference type="PANTHER" id="PTHR31859">
    <property type="entry name" value="TETRATRICOPEPTIDE REPEAT PROTEIN 39 FAMILY MEMBER"/>
    <property type="match status" value="1"/>
</dbReference>
<feature type="compositionally biased region" description="Low complexity" evidence="1">
    <location>
        <begin position="119"/>
        <end position="128"/>
    </location>
</feature>
<keyword evidence="3" id="KW-1185">Reference proteome</keyword>
<dbReference type="SUPFAM" id="SSF48452">
    <property type="entry name" value="TPR-like"/>
    <property type="match status" value="1"/>
</dbReference>
<feature type="compositionally biased region" description="Basic and acidic residues" evidence="1">
    <location>
        <begin position="129"/>
        <end position="145"/>
    </location>
</feature>
<feature type="compositionally biased region" description="Low complexity" evidence="1">
    <location>
        <begin position="163"/>
        <end position="176"/>
    </location>
</feature>
<feature type="compositionally biased region" description="Basic and acidic residues" evidence="1">
    <location>
        <begin position="72"/>
        <end position="86"/>
    </location>
</feature>
<evidence type="ECO:0000313" key="2">
    <source>
        <dbReference type="EMBL" id="GAN07451.1"/>
    </source>
</evidence>
<accession>A0A0C9MAA8</accession>
<feature type="region of interest" description="Disordered" evidence="1">
    <location>
        <begin position="843"/>
        <end position="888"/>
    </location>
</feature>
<feature type="compositionally biased region" description="Basic and acidic residues" evidence="1">
    <location>
        <begin position="96"/>
        <end position="105"/>
    </location>
</feature>
<dbReference type="EMBL" id="DF836450">
    <property type="protein sequence ID" value="GAN07451.1"/>
    <property type="molecule type" value="Genomic_DNA"/>
</dbReference>
<evidence type="ECO:0000256" key="1">
    <source>
        <dbReference type="SAM" id="MobiDB-lite"/>
    </source>
</evidence>
<dbReference type="InterPro" id="IPR011990">
    <property type="entry name" value="TPR-like_helical_dom_sf"/>
</dbReference>
<organism evidence="2">
    <name type="scientific">Mucor ambiguus</name>
    <dbReference type="NCBI Taxonomy" id="91626"/>
    <lineage>
        <taxon>Eukaryota</taxon>
        <taxon>Fungi</taxon>
        <taxon>Fungi incertae sedis</taxon>
        <taxon>Mucoromycota</taxon>
        <taxon>Mucoromycotina</taxon>
        <taxon>Mucoromycetes</taxon>
        <taxon>Mucorales</taxon>
        <taxon>Mucorineae</taxon>
        <taxon>Mucoraceae</taxon>
        <taxon>Mucor</taxon>
    </lineage>
</organism>
<feature type="compositionally biased region" description="Basic and acidic residues" evidence="1">
    <location>
        <begin position="39"/>
        <end position="55"/>
    </location>
</feature>
<dbReference type="Gene3D" id="1.25.40.10">
    <property type="entry name" value="Tetratricopeptide repeat domain"/>
    <property type="match status" value="1"/>
</dbReference>
<dbReference type="AlphaFoldDB" id="A0A0C9MAA8"/>
<dbReference type="OrthoDB" id="43460at2759"/>
<reference evidence="2" key="1">
    <citation type="submission" date="2014-09" db="EMBL/GenBank/DDBJ databases">
        <title>Draft genome sequence of an oleaginous Mucoromycotina fungus Mucor ambiguus NBRC6742.</title>
        <authorList>
            <person name="Takeda I."/>
            <person name="Yamane N."/>
            <person name="Morita T."/>
            <person name="Tamano K."/>
            <person name="Machida M."/>
            <person name="Baker S."/>
            <person name="Koike H."/>
        </authorList>
    </citation>
    <scope>NUCLEOTIDE SEQUENCE</scope>
    <source>
        <strain evidence="2">NBRC 6742</strain>
    </source>
</reference>